<keyword evidence="3 5" id="KW-1133">Transmembrane helix</keyword>
<dbReference type="Proteomes" id="UP000754226">
    <property type="component" value="Unassembled WGS sequence"/>
</dbReference>
<evidence type="ECO:0000256" key="2">
    <source>
        <dbReference type="ARBA" id="ARBA00022692"/>
    </source>
</evidence>
<dbReference type="HAMAP" id="MF_01874">
    <property type="entry name" value="UPF0756"/>
    <property type="match status" value="1"/>
</dbReference>
<accession>A0A943EH20</accession>
<keyword evidence="1 5" id="KW-1003">Cell membrane</keyword>
<comment type="caution">
    <text evidence="6">The sequence shown here is derived from an EMBL/GenBank/DDBJ whole genome shotgun (WGS) entry which is preliminary data.</text>
</comment>
<evidence type="ECO:0000313" key="7">
    <source>
        <dbReference type="Proteomes" id="UP000754226"/>
    </source>
</evidence>
<comment type="subcellular location">
    <subcellularLocation>
        <location evidence="5">Cell membrane</location>
        <topology evidence="5">Multi-pass membrane protein</topology>
    </subcellularLocation>
</comment>
<proteinExistence type="inferred from homology"/>
<evidence type="ECO:0000256" key="3">
    <source>
        <dbReference type="ARBA" id="ARBA00022989"/>
    </source>
</evidence>
<keyword evidence="4 5" id="KW-0472">Membrane</keyword>
<evidence type="ECO:0000256" key="5">
    <source>
        <dbReference type="HAMAP-Rule" id="MF_01874"/>
    </source>
</evidence>
<dbReference type="PANTHER" id="PTHR38452:SF1">
    <property type="entry name" value="UPF0756 MEMBRANE PROTEIN YEAL"/>
    <property type="match status" value="1"/>
</dbReference>
<dbReference type="GO" id="GO:0005886">
    <property type="term" value="C:plasma membrane"/>
    <property type="evidence" value="ECO:0007669"/>
    <property type="project" value="UniProtKB-SubCell"/>
</dbReference>
<name>A0A943EH20_9FIRM</name>
<dbReference type="InterPro" id="IPR007382">
    <property type="entry name" value="UPF0756_TM"/>
</dbReference>
<dbReference type="EMBL" id="JAGZCZ010000007">
    <property type="protein sequence ID" value="MBS5520044.1"/>
    <property type="molecule type" value="Genomic_DNA"/>
</dbReference>
<sequence>MLGIGLILALLAVSFVGHNMSMVYSCLILLVLRFLLPHSALEYVAGHGINWGVIILTVAILVPIIDGRIGPTEIKASLSGGVAILALLIGLLVALLGRWGIAMMTTDPQITLTLMIGTVLGVIFFKGVAVGPLIAGGITYVILTVLKMLGFMGS</sequence>
<dbReference type="AlphaFoldDB" id="A0A943EH20"/>
<evidence type="ECO:0000313" key="6">
    <source>
        <dbReference type="EMBL" id="MBS5520044.1"/>
    </source>
</evidence>
<feature type="transmembrane region" description="Helical" evidence="5">
    <location>
        <begin position="113"/>
        <end position="146"/>
    </location>
</feature>
<organism evidence="6 7">
    <name type="scientific">Acidaminococcus intestini</name>
    <dbReference type="NCBI Taxonomy" id="187327"/>
    <lineage>
        <taxon>Bacteria</taxon>
        <taxon>Bacillati</taxon>
        <taxon>Bacillota</taxon>
        <taxon>Negativicutes</taxon>
        <taxon>Acidaminococcales</taxon>
        <taxon>Acidaminococcaceae</taxon>
        <taxon>Acidaminococcus</taxon>
    </lineage>
</organism>
<feature type="transmembrane region" description="Helical" evidence="5">
    <location>
        <begin position="49"/>
        <end position="66"/>
    </location>
</feature>
<comment type="similarity">
    <text evidence="5">Belongs to the UPF0756 family.</text>
</comment>
<evidence type="ECO:0000256" key="1">
    <source>
        <dbReference type="ARBA" id="ARBA00022475"/>
    </source>
</evidence>
<reference evidence="6" key="1">
    <citation type="submission" date="2021-02" db="EMBL/GenBank/DDBJ databases">
        <title>Infant gut strain persistence is associated with maternal origin, phylogeny, and functional potential including surface adhesion and iron acquisition.</title>
        <authorList>
            <person name="Lou Y.C."/>
        </authorList>
    </citation>
    <scope>NUCLEOTIDE SEQUENCE</scope>
    <source>
        <strain evidence="6">L3_106_000M1_dasL3_106_000M1_concoct_15</strain>
    </source>
</reference>
<gene>
    <name evidence="6" type="ORF">KHX13_06935</name>
</gene>
<dbReference type="PANTHER" id="PTHR38452">
    <property type="entry name" value="UPF0756 MEMBRANE PROTEIN YEAL"/>
    <property type="match status" value="1"/>
</dbReference>
<comment type="caution">
    <text evidence="5">Lacks conserved residue(s) required for the propagation of feature annotation.</text>
</comment>
<protein>
    <recommendedName>
        <fullName evidence="5">UPF0756 membrane protein KHX13_06935</fullName>
    </recommendedName>
</protein>
<feature type="transmembrane region" description="Helical" evidence="5">
    <location>
        <begin position="78"/>
        <end position="101"/>
    </location>
</feature>
<evidence type="ECO:0000256" key="4">
    <source>
        <dbReference type="ARBA" id="ARBA00023136"/>
    </source>
</evidence>
<keyword evidence="2 5" id="KW-0812">Transmembrane</keyword>
<dbReference type="Pfam" id="PF04284">
    <property type="entry name" value="DUF441"/>
    <property type="match status" value="1"/>
</dbReference>